<organism evidence="4 5">
    <name type="scientific">Tilletia caries</name>
    <name type="common">wheat bunt fungus</name>
    <dbReference type="NCBI Taxonomy" id="13290"/>
    <lineage>
        <taxon>Eukaryota</taxon>
        <taxon>Fungi</taxon>
        <taxon>Dikarya</taxon>
        <taxon>Basidiomycota</taxon>
        <taxon>Ustilaginomycotina</taxon>
        <taxon>Exobasidiomycetes</taxon>
        <taxon>Tilletiales</taxon>
        <taxon>Tilletiaceae</taxon>
        <taxon>Tilletia</taxon>
    </lineage>
</organism>
<protein>
    <recommendedName>
        <fullName evidence="2">Restriction of telomere capping protein 4 C-terminal domain-containing protein</fullName>
    </recommendedName>
</protein>
<keyword evidence="6" id="KW-1185">Reference proteome</keyword>
<comment type="caution">
    <text evidence="4">The sequence shown here is derived from an EMBL/GenBank/DDBJ whole genome shotgun (WGS) entry which is preliminary data.</text>
</comment>
<dbReference type="InterPro" id="IPR028094">
    <property type="entry name" value="RTC4_C"/>
</dbReference>
<dbReference type="Proteomes" id="UP000836402">
    <property type="component" value="Unassembled WGS sequence"/>
</dbReference>
<sequence length="348" mass="39307">MAHLPPKTELAFGRWPLDSSRSKLSFLAGEGIVHGLNTKLLGRGDIRFKDSYDILDSQGHTLEGDALRDAVLIRMYSGKDKDGELYSFISAKAFKKRKLRVKCRICPNPTVFDEMSKHKRHFQRHPTKTNNRLFAHPDTPAPTSYPPEWDTLSRPDWSMLRDYFKANIVPVLRDFIKNPSKVPRFLEAAEAKKTEFETWGEATHAGYFGPRGERIMLDWIHKELHKDMHDHASLLKPLTAGQFANYILMPLTAAGLMEFQQGVELDDALDVWARSKSYGETFRDEGDSEERDNGEGNGDMDVQPQQPQDNDSQDPSGSPTSGHAQTHASTSISPQNQRRSSAKRKAAS</sequence>
<dbReference type="Pfam" id="PF14474">
    <property type="entry name" value="RTC4"/>
    <property type="match status" value="1"/>
</dbReference>
<dbReference type="Proteomes" id="UP000077671">
    <property type="component" value="Unassembled WGS sequence"/>
</dbReference>
<feature type="compositionally biased region" description="Low complexity" evidence="1">
    <location>
        <begin position="299"/>
        <end position="319"/>
    </location>
</feature>
<dbReference type="SMART" id="SM01312">
    <property type="entry name" value="RTC4"/>
    <property type="match status" value="1"/>
</dbReference>
<feature type="region of interest" description="Disordered" evidence="1">
    <location>
        <begin position="279"/>
        <end position="348"/>
    </location>
</feature>
<proteinExistence type="predicted"/>
<evidence type="ECO:0000313" key="5">
    <source>
        <dbReference type="Proteomes" id="UP000077671"/>
    </source>
</evidence>
<evidence type="ECO:0000313" key="4">
    <source>
        <dbReference type="EMBL" id="KAE8250197.1"/>
    </source>
</evidence>
<name>A0A177UWI5_9BASI</name>
<dbReference type="EMBL" id="LWDD02001261">
    <property type="protein sequence ID" value="KAE8250197.1"/>
    <property type="molecule type" value="Genomic_DNA"/>
</dbReference>
<feature type="domain" description="Restriction of telomere capping protein 4 C-terminal" evidence="2">
    <location>
        <begin position="168"/>
        <end position="285"/>
    </location>
</feature>
<reference evidence="4" key="2">
    <citation type="journal article" date="2019" name="IMA Fungus">
        <title>Genome sequencing and comparison of five Tilletia species to identify candidate genes for the detection of regulated species infecting wheat.</title>
        <authorList>
            <person name="Nguyen H.D.T."/>
            <person name="Sultana T."/>
            <person name="Kesanakurti P."/>
            <person name="Hambleton S."/>
        </authorList>
    </citation>
    <scope>NUCLEOTIDE SEQUENCE</scope>
    <source>
        <strain evidence="4">DAOMC 238032</strain>
    </source>
</reference>
<evidence type="ECO:0000313" key="6">
    <source>
        <dbReference type="Proteomes" id="UP000836402"/>
    </source>
</evidence>
<dbReference type="AlphaFoldDB" id="A0A177UWI5"/>
<evidence type="ECO:0000256" key="1">
    <source>
        <dbReference type="SAM" id="MobiDB-lite"/>
    </source>
</evidence>
<gene>
    <name evidence="4" type="ORF">A4X03_0g6499</name>
    <name evidence="3" type="ORF">JKIAZH3_G4984</name>
</gene>
<reference evidence="4" key="1">
    <citation type="submission" date="2016-04" db="EMBL/GenBank/DDBJ databases">
        <authorList>
            <person name="Nguyen H.D."/>
            <person name="Kesanakurti P."/>
            <person name="Cullis J."/>
            <person name="Levesque C.A."/>
            <person name="Hambleton S."/>
        </authorList>
    </citation>
    <scope>NUCLEOTIDE SEQUENCE</scope>
    <source>
        <strain evidence="4">DAOMC 238032</strain>
    </source>
</reference>
<dbReference type="EMBL" id="CAJHJG010004096">
    <property type="protein sequence ID" value="CAD6938392.1"/>
    <property type="molecule type" value="Genomic_DNA"/>
</dbReference>
<feature type="compositionally biased region" description="Polar residues" evidence="1">
    <location>
        <begin position="320"/>
        <end position="339"/>
    </location>
</feature>
<reference evidence="3" key="3">
    <citation type="submission" date="2020-10" db="EMBL/GenBank/DDBJ databases">
        <authorList>
            <person name="Sedaghatjoo S."/>
        </authorList>
    </citation>
    <scope>NUCLEOTIDE SEQUENCE</scope>
    <source>
        <strain evidence="3">AZH3</strain>
    </source>
</reference>
<evidence type="ECO:0000259" key="2">
    <source>
        <dbReference type="SMART" id="SM01312"/>
    </source>
</evidence>
<evidence type="ECO:0000313" key="3">
    <source>
        <dbReference type="EMBL" id="CAD6938392.1"/>
    </source>
</evidence>
<accession>A0A177UWI5</accession>